<proteinExistence type="predicted"/>
<name>A0A1H2S289_9PROT</name>
<dbReference type="PANTHER" id="PTHR14136:SF17">
    <property type="entry name" value="BTB_POZ DOMAIN-CONTAINING PROTEIN KCTD9"/>
    <property type="match status" value="1"/>
</dbReference>
<organism evidence="1 2">
    <name type="scientific">Nitrosomonas communis</name>
    <dbReference type="NCBI Taxonomy" id="44574"/>
    <lineage>
        <taxon>Bacteria</taxon>
        <taxon>Pseudomonadati</taxon>
        <taxon>Pseudomonadota</taxon>
        <taxon>Betaproteobacteria</taxon>
        <taxon>Nitrosomonadales</taxon>
        <taxon>Nitrosomonadaceae</taxon>
        <taxon>Nitrosomonas</taxon>
    </lineage>
</organism>
<evidence type="ECO:0000313" key="2">
    <source>
        <dbReference type="Proteomes" id="UP000183454"/>
    </source>
</evidence>
<dbReference type="Pfam" id="PF00805">
    <property type="entry name" value="Pentapeptide"/>
    <property type="match status" value="3"/>
</dbReference>
<dbReference type="PANTHER" id="PTHR14136">
    <property type="entry name" value="BTB_POZ DOMAIN-CONTAINING PROTEIN KCTD9"/>
    <property type="match status" value="1"/>
</dbReference>
<reference evidence="1 2" key="1">
    <citation type="submission" date="2016-10" db="EMBL/GenBank/DDBJ databases">
        <authorList>
            <person name="de Groot N.N."/>
        </authorList>
    </citation>
    <scope>NUCLEOTIDE SEQUENCE [LARGE SCALE GENOMIC DNA]</scope>
    <source>
        <strain evidence="1 2">Nm110</strain>
    </source>
</reference>
<dbReference type="InterPro" id="IPR051082">
    <property type="entry name" value="Pentapeptide-BTB/POZ_domain"/>
</dbReference>
<dbReference type="InterPro" id="IPR001646">
    <property type="entry name" value="5peptide_repeat"/>
</dbReference>
<sequence>MRDSGLNSKRHRKLPISAVITESVSRCGAVLRALAHELWIKHFLNSLLKSCVSKGVTLILMSRRKIVLLSATVKNRLYGARLIVHLFDRYLILRTAMHPAFRLLANCFRCSLLLVLFICVEAFAQGARNIEGCNIRRGTFCVDMNLYGSDLQNENLANSQFTRSILSKANLTGANLNEANLSSTQLREANLNQASLVKTNARGARFNDAQLVKANLQGAILQNADLSGANLTGAMLTNADFTNAKLGNAILDNADIQRANMRAAHLRGASLVNANLQGVNFTGADLTDADLSGANLDQTIFNMTRTSGCKNCP</sequence>
<evidence type="ECO:0000313" key="1">
    <source>
        <dbReference type="EMBL" id="SDW25698.1"/>
    </source>
</evidence>
<dbReference type="EMBL" id="FNNH01000006">
    <property type="protein sequence ID" value="SDW25698.1"/>
    <property type="molecule type" value="Genomic_DNA"/>
</dbReference>
<accession>A0A1H2S289</accession>
<dbReference type="SUPFAM" id="SSF141571">
    <property type="entry name" value="Pentapeptide repeat-like"/>
    <property type="match status" value="1"/>
</dbReference>
<protein>
    <submittedName>
        <fullName evidence="1">Uncharacterized protein YjbI, contains pentapeptide repeats</fullName>
    </submittedName>
</protein>
<dbReference type="AlphaFoldDB" id="A0A1H2S289"/>
<dbReference type="Gene3D" id="2.160.20.80">
    <property type="entry name" value="E3 ubiquitin-protein ligase SopA"/>
    <property type="match status" value="2"/>
</dbReference>
<dbReference type="Proteomes" id="UP000183454">
    <property type="component" value="Unassembled WGS sequence"/>
</dbReference>
<gene>
    <name evidence="1" type="ORF">SAMN05421882_10063</name>
</gene>